<reference evidence="1" key="2">
    <citation type="submission" date="2020-11" db="EMBL/GenBank/DDBJ databases">
        <authorList>
            <person name="McCartney M.A."/>
            <person name="Auch B."/>
            <person name="Kono T."/>
            <person name="Mallez S."/>
            <person name="Becker A."/>
            <person name="Gohl D.M."/>
            <person name="Silverstein K.A.T."/>
            <person name="Koren S."/>
            <person name="Bechman K.B."/>
            <person name="Herman A."/>
            <person name="Abrahante J.E."/>
            <person name="Garbe J."/>
        </authorList>
    </citation>
    <scope>NUCLEOTIDE SEQUENCE</scope>
    <source>
        <strain evidence="1">Duluth1</strain>
        <tissue evidence="1">Whole animal</tissue>
    </source>
</reference>
<reference evidence="1" key="1">
    <citation type="journal article" date="2019" name="bioRxiv">
        <title>The Genome of the Zebra Mussel, Dreissena polymorpha: A Resource for Invasive Species Research.</title>
        <authorList>
            <person name="McCartney M.A."/>
            <person name="Auch B."/>
            <person name="Kono T."/>
            <person name="Mallez S."/>
            <person name="Zhang Y."/>
            <person name="Obille A."/>
            <person name="Becker A."/>
            <person name="Abrahante J.E."/>
            <person name="Garbe J."/>
            <person name="Badalamenti J.P."/>
            <person name="Herman A."/>
            <person name="Mangelson H."/>
            <person name="Liachko I."/>
            <person name="Sullivan S."/>
            <person name="Sone E.D."/>
            <person name="Koren S."/>
            <person name="Silverstein K.A.T."/>
            <person name="Beckman K.B."/>
            <person name="Gohl D.M."/>
        </authorList>
    </citation>
    <scope>NUCLEOTIDE SEQUENCE</scope>
    <source>
        <strain evidence="1">Duluth1</strain>
        <tissue evidence="1">Whole animal</tissue>
    </source>
</reference>
<dbReference type="EMBL" id="JAIWYP010000009">
    <property type="protein sequence ID" value="KAH3776011.1"/>
    <property type="molecule type" value="Genomic_DNA"/>
</dbReference>
<comment type="caution">
    <text evidence="1">The sequence shown here is derived from an EMBL/GenBank/DDBJ whole genome shotgun (WGS) entry which is preliminary data.</text>
</comment>
<sequence length="76" mass="8999">MKETLRQAEPEVDGTKNWQKSLFSDIKKIRRLFWSTEAPKKPVVTEEQEEEMEYSYGKEDSAVCDHCTSDEQGFHW</sequence>
<keyword evidence="2" id="KW-1185">Reference proteome</keyword>
<protein>
    <submittedName>
        <fullName evidence="1">Uncharacterized protein</fullName>
    </submittedName>
</protein>
<dbReference type="Proteomes" id="UP000828390">
    <property type="component" value="Unassembled WGS sequence"/>
</dbReference>
<proteinExistence type="predicted"/>
<name>A0A9D4EA76_DREPO</name>
<gene>
    <name evidence="1" type="ORF">DPMN_177422</name>
</gene>
<accession>A0A9D4EA76</accession>
<evidence type="ECO:0000313" key="2">
    <source>
        <dbReference type="Proteomes" id="UP000828390"/>
    </source>
</evidence>
<evidence type="ECO:0000313" key="1">
    <source>
        <dbReference type="EMBL" id="KAH3776011.1"/>
    </source>
</evidence>
<dbReference type="AlphaFoldDB" id="A0A9D4EA76"/>
<organism evidence="1 2">
    <name type="scientific">Dreissena polymorpha</name>
    <name type="common">Zebra mussel</name>
    <name type="synonym">Mytilus polymorpha</name>
    <dbReference type="NCBI Taxonomy" id="45954"/>
    <lineage>
        <taxon>Eukaryota</taxon>
        <taxon>Metazoa</taxon>
        <taxon>Spiralia</taxon>
        <taxon>Lophotrochozoa</taxon>
        <taxon>Mollusca</taxon>
        <taxon>Bivalvia</taxon>
        <taxon>Autobranchia</taxon>
        <taxon>Heteroconchia</taxon>
        <taxon>Euheterodonta</taxon>
        <taxon>Imparidentia</taxon>
        <taxon>Neoheterodontei</taxon>
        <taxon>Myida</taxon>
        <taxon>Dreissenoidea</taxon>
        <taxon>Dreissenidae</taxon>
        <taxon>Dreissena</taxon>
    </lineage>
</organism>